<evidence type="ECO:0000256" key="1">
    <source>
        <dbReference type="SAM" id="MobiDB-lite"/>
    </source>
</evidence>
<feature type="compositionally biased region" description="Basic and acidic residues" evidence="1">
    <location>
        <begin position="24"/>
        <end position="33"/>
    </location>
</feature>
<dbReference type="AlphaFoldDB" id="A0AA88SG52"/>
<feature type="compositionally biased region" description="Low complexity" evidence="1">
    <location>
        <begin position="185"/>
        <end position="197"/>
    </location>
</feature>
<evidence type="ECO:0000313" key="2">
    <source>
        <dbReference type="EMBL" id="KAK2838010.1"/>
    </source>
</evidence>
<feature type="compositionally biased region" description="Polar residues" evidence="1">
    <location>
        <begin position="79"/>
        <end position="102"/>
    </location>
</feature>
<feature type="compositionally biased region" description="Basic and acidic residues" evidence="1">
    <location>
        <begin position="150"/>
        <end position="162"/>
    </location>
</feature>
<dbReference type="Pfam" id="PF15769">
    <property type="entry name" value="DUF4698"/>
    <property type="match status" value="1"/>
</dbReference>
<proteinExistence type="predicted"/>
<dbReference type="PANTHER" id="PTHR34754:SF1">
    <property type="entry name" value="COILED-COIL DOMAIN-CONTAINING PROTEIN 60"/>
    <property type="match status" value="1"/>
</dbReference>
<gene>
    <name evidence="2" type="ORF">Q5P01_015222</name>
</gene>
<feature type="region of interest" description="Disordered" evidence="1">
    <location>
        <begin position="1"/>
        <end position="104"/>
    </location>
</feature>
<accession>A0AA88SG52</accession>
<dbReference type="Proteomes" id="UP001187415">
    <property type="component" value="Unassembled WGS sequence"/>
</dbReference>
<reference evidence="2" key="1">
    <citation type="submission" date="2023-07" db="EMBL/GenBank/DDBJ databases">
        <title>Chromosome-level Genome Assembly of Striped Snakehead (Channa striata).</title>
        <authorList>
            <person name="Liu H."/>
        </authorList>
    </citation>
    <scope>NUCLEOTIDE SEQUENCE</scope>
    <source>
        <strain evidence="2">Gz</strain>
        <tissue evidence="2">Muscle</tissue>
    </source>
</reference>
<comment type="caution">
    <text evidence="2">The sequence shown here is derived from an EMBL/GenBank/DDBJ whole genome shotgun (WGS) entry which is preliminary data.</text>
</comment>
<name>A0AA88SG52_CHASR</name>
<feature type="region of interest" description="Disordered" evidence="1">
    <location>
        <begin position="147"/>
        <end position="201"/>
    </location>
</feature>
<evidence type="ECO:0000313" key="3">
    <source>
        <dbReference type="Proteomes" id="UP001187415"/>
    </source>
</evidence>
<dbReference type="InterPro" id="IPR031526">
    <property type="entry name" value="DUF4698"/>
</dbReference>
<feature type="compositionally biased region" description="Basic and acidic residues" evidence="1">
    <location>
        <begin position="67"/>
        <end position="77"/>
    </location>
</feature>
<protein>
    <submittedName>
        <fullName evidence="2">Uncharacterized protein</fullName>
    </submittedName>
</protein>
<dbReference type="PANTHER" id="PTHR34754">
    <property type="entry name" value="COILED-COIL DOMAIN-CONTAINING PROTEIN 60"/>
    <property type="match status" value="1"/>
</dbReference>
<organism evidence="2 3">
    <name type="scientific">Channa striata</name>
    <name type="common">Snakehead murrel</name>
    <name type="synonym">Ophicephalus striatus</name>
    <dbReference type="NCBI Taxonomy" id="64152"/>
    <lineage>
        <taxon>Eukaryota</taxon>
        <taxon>Metazoa</taxon>
        <taxon>Chordata</taxon>
        <taxon>Craniata</taxon>
        <taxon>Vertebrata</taxon>
        <taxon>Euteleostomi</taxon>
        <taxon>Actinopterygii</taxon>
        <taxon>Neopterygii</taxon>
        <taxon>Teleostei</taxon>
        <taxon>Neoteleostei</taxon>
        <taxon>Acanthomorphata</taxon>
        <taxon>Anabantaria</taxon>
        <taxon>Anabantiformes</taxon>
        <taxon>Channoidei</taxon>
        <taxon>Channidae</taxon>
        <taxon>Channa</taxon>
    </lineage>
</organism>
<keyword evidence="3" id="KW-1185">Reference proteome</keyword>
<sequence length="227" mass="25489">MINPPRSVCEQKPPGRRRSSARPDSGDSRDRGRLHLTRLGGREAPCRSRGRASHLESRAVIPNMRLQHVDKATRDDPANTGSPSFNSKPPDSTGGSQTSPVFRTQAGKRADVVFLRKHLEHARHLASAIKRGQSYFHLLLKEEQEEQEAEERRRMRREEQLRAEPQPPSFSSDSDSDSEGWPVPAASSCSSENNASWRSKKKHLARPFTPLYYSLTSPLLSEAPSFL</sequence>
<dbReference type="EMBL" id="JAUPFM010000011">
    <property type="protein sequence ID" value="KAK2838010.1"/>
    <property type="molecule type" value="Genomic_DNA"/>
</dbReference>